<dbReference type="Gene3D" id="1.10.640.10">
    <property type="entry name" value="Haem peroxidase domain superfamily, animal type"/>
    <property type="match status" value="1"/>
</dbReference>
<dbReference type="PANTHER" id="PTHR11475:SF131">
    <property type="entry name" value="PEROXIDASE"/>
    <property type="match status" value="1"/>
</dbReference>
<accession>A0A0D8XUK6</accession>
<gene>
    <name evidence="3" type="ORF">DICVIV_05597</name>
</gene>
<evidence type="ECO:0000313" key="4">
    <source>
        <dbReference type="Proteomes" id="UP000053766"/>
    </source>
</evidence>
<dbReference type="InterPro" id="IPR037120">
    <property type="entry name" value="Haem_peroxidase_sf_animal"/>
</dbReference>
<keyword evidence="2" id="KW-0349">Heme</keyword>
<dbReference type="SUPFAM" id="SSF48113">
    <property type="entry name" value="Heme-dependent peroxidases"/>
    <property type="match status" value="1"/>
</dbReference>
<dbReference type="GO" id="GO:0020037">
    <property type="term" value="F:heme binding"/>
    <property type="evidence" value="ECO:0007669"/>
    <property type="project" value="InterPro"/>
</dbReference>
<feature type="binding site" description="axial binding residue" evidence="2">
    <location>
        <position position="10"/>
    </location>
    <ligand>
        <name>heme b</name>
        <dbReference type="ChEBI" id="CHEBI:60344"/>
    </ligand>
    <ligandPart>
        <name>Fe</name>
        <dbReference type="ChEBI" id="CHEBI:18248"/>
    </ligandPart>
</feature>
<evidence type="ECO:0000256" key="1">
    <source>
        <dbReference type="ARBA" id="ARBA00022559"/>
    </source>
</evidence>
<dbReference type="AlphaFoldDB" id="A0A0D8XUK6"/>
<feature type="non-terminal residue" evidence="3">
    <location>
        <position position="160"/>
    </location>
</feature>
<organism evidence="3 4">
    <name type="scientific">Dictyocaulus viviparus</name>
    <name type="common">Bovine lungworm</name>
    <dbReference type="NCBI Taxonomy" id="29172"/>
    <lineage>
        <taxon>Eukaryota</taxon>
        <taxon>Metazoa</taxon>
        <taxon>Ecdysozoa</taxon>
        <taxon>Nematoda</taxon>
        <taxon>Chromadorea</taxon>
        <taxon>Rhabditida</taxon>
        <taxon>Rhabditina</taxon>
        <taxon>Rhabditomorpha</taxon>
        <taxon>Strongyloidea</taxon>
        <taxon>Metastrongylidae</taxon>
        <taxon>Dictyocaulus</taxon>
    </lineage>
</organism>
<keyword evidence="2" id="KW-0479">Metal-binding</keyword>
<keyword evidence="1 3" id="KW-0560">Oxidoreductase</keyword>
<evidence type="ECO:0000256" key="2">
    <source>
        <dbReference type="PIRSR" id="PIRSR619791-2"/>
    </source>
</evidence>
<keyword evidence="4" id="KW-1185">Reference proteome</keyword>
<dbReference type="GO" id="GO:0006979">
    <property type="term" value="P:response to oxidative stress"/>
    <property type="evidence" value="ECO:0007669"/>
    <property type="project" value="InterPro"/>
</dbReference>
<keyword evidence="1 3" id="KW-0575">Peroxidase</keyword>
<reference evidence="3 4" key="1">
    <citation type="submission" date="2013-11" db="EMBL/GenBank/DDBJ databases">
        <title>Draft genome of the bovine lungworm Dictyocaulus viviparus.</title>
        <authorList>
            <person name="Mitreva M."/>
        </authorList>
    </citation>
    <scope>NUCLEOTIDE SEQUENCE [LARGE SCALE GENOMIC DNA]</scope>
    <source>
        <strain evidence="3 4">HannoverDv2000</strain>
    </source>
</reference>
<dbReference type="OrthoDB" id="823504at2759"/>
<dbReference type="InterPro" id="IPR019791">
    <property type="entry name" value="Haem_peroxidase_animal"/>
</dbReference>
<name>A0A0D8XUK6_DICVI</name>
<keyword evidence="2" id="KW-0408">Iron</keyword>
<dbReference type="EMBL" id="KN716272">
    <property type="protein sequence ID" value="KJH48288.1"/>
    <property type="molecule type" value="Genomic_DNA"/>
</dbReference>
<dbReference type="PANTHER" id="PTHR11475">
    <property type="entry name" value="OXIDASE/PEROXIDASE"/>
    <property type="match status" value="1"/>
</dbReference>
<reference evidence="4" key="2">
    <citation type="journal article" date="2016" name="Sci. Rep.">
        <title>Dictyocaulus viviparus genome, variome and transcriptome elucidate lungworm biology and support future intervention.</title>
        <authorList>
            <person name="McNulty S.N."/>
            <person name="Strube C."/>
            <person name="Rosa B.A."/>
            <person name="Martin J.C."/>
            <person name="Tyagi R."/>
            <person name="Choi Y.J."/>
            <person name="Wang Q."/>
            <person name="Hallsworth Pepin K."/>
            <person name="Zhang X."/>
            <person name="Ozersky P."/>
            <person name="Wilson R.K."/>
            <person name="Sternberg P.W."/>
            <person name="Gasser R.B."/>
            <person name="Mitreva M."/>
        </authorList>
    </citation>
    <scope>NUCLEOTIDE SEQUENCE [LARGE SCALE GENOMIC DNA]</scope>
    <source>
        <strain evidence="4">HannoverDv2000</strain>
    </source>
</reference>
<dbReference type="Pfam" id="PF03098">
    <property type="entry name" value="An_peroxidase"/>
    <property type="match status" value="1"/>
</dbReference>
<dbReference type="GO" id="GO:0046872">
    <property type="term" value="F:metal ion binding"/>
    <property type="evidence" value="ECO:0007669"/>
    <property type="project" value="UniProtKB-KW"/>
</dbReference>
<dbReference type="PROSITE" id="PS50292">
    <property type="entry name" value="PEROXIDASE_3"/>
    <property type="match status" value="1"/>
</dbReference>
<dbReference type="Proteomes" id="UP000053766">
    <property type="component" value="Unassembled WGS sequence"/>
</dbReference>
<proteinExistence type="predicted"/>
<dbReference type="InterPro" id="IPR010255">
    <property type="entry name" value="Haem_peroxidase_sf"/>
</dbReference>
<dbReference type="GO" id="GO:0004601">
    <property type="term" value="F:peroxidase activity"/>
    <property type="evidence" value="ECO:0007669"/>
    <property type="project" value="UniProtKB-KW"/>
</dbReference>
<dbReference type="STRING" id="29172.A0A0D8XUK6"/>
<evidence type="ECO:0000313" key="3">
    <source>
        <dbReference type="EMBL" id="KJH48288.1"/>
    </source>
</evidence>
<sequence>MSTAAFRFGHTLIRATFPRMNDSFQNMTDPLQLKDHFSNPSSLYDQKTGHLESILMGLIGSESMAFDRHITDAVRNHLFSKPGGPHTGIDLPAVNIQRGRDHGVQPYNRYRELCGLRSARSFDDLRSTMDDSAIEAIKKVYVHVDDIDLFPGLMSERPIK</sequence>
<protein>
    <submittedName>
        <fullName evidence="3">Animal hem peroxidase</fullName>
    </submittedName>
</protein>